<evidence type="ECO:0000313" key="2">
    <source>
        <dbReference type="Proteomes" id="UP000789570"/>
    </source>
</evidence>
<dbReference type="Proteomes" id="UP000789570">
    <property type="component" value="Unassembled WGS sequence"/>
</dbReference>
<name>A0A9N9E625_9GLOM</name>
<organism evidence="1 2">
    <name type="scientific">Funneliformis caledonium</name>
    <dbReference type="NCBI Taxonomy" id="1117310"/>
    <lineage>
        <taxon>Eukaryota</taxon>
        <taxon>Fungi</taxon>
        <taxon>Fungi incertae sedis</taxon>
        <taxon>Mucoromycota</taxon>
        <taxon>Glomeromycotina</taxon>
        <taxon>Glomeromycetes</taxon>
        <taxon>Glomerales</taxon>
        <taxon>Glomeraceae</taxon>
        <taxon>Funneliformis</taxon>
    </lineage>
</organism>
<dbReference type="InterPro" id="IPR036277">
    <property type="entry name" value="SMC_hinge_sf"/>
</dbReference>
<reference evidence="1" key="1">
    <citation type="submission" date="2021-06" db="EMBL/GenBank/DDBJ databases">
        <authorList>
            <person name="Kallberg Y."/>
            <person name="Tangrot J."/>
            <person name="Rosling A."/>
        </authorList>
    </citation>
    <scope>NUCLEOTIDE SEQUENCE</scope>
    <source>
        <strain evidence="1">UK204</strain>
    </source>
</reference>
<dbReference type="GO" id="GO:0051276">
    <property type="term" value="P:chromosome organization"/>
    <property type="evidence" value="ECO:0007669"/>
    <property type="project" value="InterPro"/>
</dbReference>
<accession>A0A9N9E625</accession>
<protein>
    <submittedName>
        <fullName evidence="1">4140_t:CDS:1</fullName>
    </submittedName>
</protein>
<keyword evidence="2" id="KW-1185">Reference proteome</keyword>
<dbReference type="Gene3D" id="1.20.1060.20">
    <property type="match status" value="1"/>
</dbReference>
<sequence length="78" mass="8602">DEAKRLLNSSQPRGQVLSSLIKLKDSGRIKGLIGWVTFGVIDDKYVVAISIACPALNNIVVDSIEVEQTCIEYLKKKI</sequence>
<dbReference type="EMBL" id="CAJVPQ010005250">
    <property type="protein sequence ID" value="CAG8666592.1"/>
    <property type="molecule type" value="Genomic_DNA"/>
</dbReference>
<gene>
    <name evidence="1" type="ORF">FCALED_LOCUS11807</name>
</gene>
<feature type="non-terminal residue" evidence="1">
    <location>
        <position position="1"/>
    </location>
</feature>
<evidence type="ECO:0000313" key="1">
    <source>
        <dbReference type="EMBL" id="CAG8666592.1"/>
    </source>
</evidence>
<dbReference type="GO" id="GO:0005694">
    <property type="term" value="C:chromosome"/>
    <property type="evidence" value="ECO:0007669"/>
    <property type="project" value="InterPro"/>
</dbReference>
<dbReference type="AlphaFoldDB" id="A0A9N9E625"/>
<dbReference type="SUPFAM" id="SSF75553">
    <property type="entry name" value="Smc hinge domain"/>
    <property type="match status" value="1"/>
</dbReference>
<comment type="caution">
    <text evidence="1">The sequence shown here is derived from an EMBL/GenBank/DDBJ whole genome shotgun (WGS) entry which is preliminary data.</text>
</comment>
<proteinExistence type="predicted"/>
<dbReference type="OrthoDB" id="5575062at2759"/>
<dbReference type="GO" id="GO:0005524">
    <property type="term" value="F:ATP binding"/>
    <property type="evidence" value="ECO:0007669"/>
    <property type="project" value="InterPro"/>
</dbReference>